<keyword evidence="3" id="KW-1185">Reference proteome</keyword>
<evidence type="ECO:0000313" key="3">
    <source>
        <dbReference type="Proteomes" id="UP001185779"/>
    </source>
</evidence>
<proteinExistence type="predicted"/>
<comment type="caution">
    <text evidence="2">The sequence shown here is derived from an EMBL/GenBank/DDBJ whole genome shotgun (WGS) entry which is preliminary data.</text>
</comment>
<evidence type="ECO:0000313" key="2">
    <source>
        <dbReference type="EMBL" id="MDV6306906.1"/>
    </source>
</evidence>
<reference evidence="2 3" key="1">
    <citation type="submission" date="2023-10" db="EMBL/GenBank/DDBJ databases">
        <title>Development of a sustainable strategy for remediation of hydrocarbon-contaminated territories based on the waste exchange concept.</title>
        <authorList>
            <person name="Krivoruchko A."/>
        </authorList>
    </citation>
    <scope>NUCLEOTIDE SEQUENCE [LARGE SCALE GENOMIC DNA]</scope>
    <source>
        <strain evidence="2 3">IEGM 1266</strain>
    </source>
</reference>
<feature type="region of interest" description="Disordered" evidence="1">
    <location>
        <begin position="1"/>
        <end position="27"/>
    </location>
</feature>
<dbReference type="GeneID" id="77174537"/>
<name>A0ABU4DB00_9ACTN</name>
<organism evidence="2 3">
    <name type="scientific">Gordonia amicalis</name>
    <dbReference type="NCBI Taxonomy" id="89053"/>
    <lineage>
        <taxon>Bacteria</taxon>
        <taxon>Bacillati</taxon>
        <taxon>Actinomycetota</taxon>
        <taxon>Actinomycetes</taxon>
        <taxon>Mycobacteriales</taxon>
        <taxon>Gordoniaceae</taxon>
        <taxon>Gordonia</taxon>
    </lineage>
</organism>
<accession>A0ABU4DB00</accession>
<dbReference type="EMBL" id="JAWLKI010000005">
    <property type="protein sequence ID" value="MDV6306906.1"/>
    <property type="molecule type" value="Genomic_DNA"/>
</dbReference>
<dbReference type="Proteomes" id="UP001185779">
    <property type="component" value="Unassembled WGS sequence"/>
</dbReference>
<sequence>MPHARHRFGTGDLASRNTSDVEAADGPLPSSVVTAAVVSPIV</sequence>
<protein>
    <submittedName>
        <fullName evidence="2">Uncharacterized protein</fullName>
    </submittedName>
</protein>
<evidence type="ECO:0000256" key="1">
    <source>
        <dbReference type="SAM" id="MobiDB-lite"/>
    </source>
</evidence>
<gene>
    <name evidence="2" type="ORF">R3P94_06055</name>
</gene>
<dbReference type="RefSeq" id="WP_255219188.1">
    <property type="nucleotide sequence ID" value="NZ_CP091855.1"/>
</dbReference>